<dbReference type="GO" id="GO:0008124">
    <property type="term" value="F:4-alpha-hydroxytetrahydrobiopterin dehydratase activity"/>
    <property type="evidence" value="ECO:0007669"/>
    <property type="project" value="UniProtKB-EC"/>
</dbReference>
<organism evidence="6 7">
    <name type="scientific">Penicillium brasilianum</name>
    <dbReference type="NCBI Taxonomy" id="104259"/>
    <lineage>
        <taxon>Eukaryota</taxon>
        <taxon>Fungi</taxon>
        <taxon>Dikarya</taxon>
        <taxon>Ascomycota</taxon>
        <taxon>Pezizomycotina</taxon>
        <taxon>Eurotiomycetes</taxon>
        <taxon>Eurotiomycetidae</taxon>
        <taxon>Eurotiales</taxon>
        <taxon>Aspergillaceae</taxon>
        <taxon>Penicillium</taxon>
    </lineage>
</organism>
<reference evidence="7" key="1">
    <citation type="journal article" date="2015" name="Genome Announc.">
        <title>Draft genome sequence of the fungus Penicillium brasilianum MG11.</title>
        <authorList>
            <person name="Horn F."/>
            <person name="Linde J."/>
            <person name="Mattern D.J."/>
            <person name="Walther G."/>
            <person name="Guthke R."/>
            <person name="Brakhage A.A."/>
            <person name="Valiante V."/>
        </authorList>
    </citation>
    <scope>NUCLEOTIDE SEQUENCE [LARGE SCALE GENOMIC DNA]</scope>
    <source>
        <strain evidence="7">MG11</strain>
    </source>
</reference>
<dbReference type="CDD" id="cd00488">
    <property type="entry name" value="PCD_DCoH"/>
    <property type="match status" value="1"/>
</dbReference>
<evidence type="ECO:0000256" key="5">
    <source>
        <dbReference type="ARBA" id="ARBA00030497"/>
    </source>
</evidence>
<dbReference type="InterPro" id="IPR036428">
    <property type="entry name" value="PCD_sf"/>
</dbReference>
<protein>
    <recommendedName>
        <fullName evidence="3">4a-hydroxytetrahydrobiopterin dehydratase</fullName>
        <ecNumber evidence="3">4.2.1.96</ecNumber>
    </recommendedName>
    <alternativeName>
        <fullName evidence="5">4-alpha-hydroxy-tetrahydropterin dehydratase</fullName>
    </alternativeName>
</protein>
<dbReference type="AlphaFoldDB" id="A0A0F7TBC9"/>
<dbReference type="STRING" id="104259.A0A0F7TBC9"/>
<dbReference type="Gene3D" id="3.30.1360.20">
    <property type="entry name" value="Transcriptional coactivator/pterin dehydratase"/>
    <property type="match status" value="1"/>
</dbReference>
<evidence type="ECO:0000256" key="3">
    <source>
        <dbReference type="ARBA" id="ARBA00013252"/>
    </source>
</evidence>
<sequence length="202" mass="21948">MRISDHGADILGLITLPHTIMSSFPAFRLCGRLPRPAPILSVTRTAPLTRLTPLSPVRMASNTVEPRFAEGEDAAQLGPDTQTLLQRQGWALDADGMGVTKTFHFKSYFKAVVSTGWRFYCAGANHMIVHASFVNLIAAESSAKKHHPTMTVRIGSVDVHWTTHRPRGLTQKDIAMARHCDNGADLMGAVDPGQGLKCGPKP</sequence>
<dbReference type="InterPro" id="IPR001533">
    <property type="entry name" value="Pterin_deHydtase"/>
</dbReference>
<evidence type="ECO:0000313" key="7">
    <source>
        <dbReference type="Proteomes" id="UP000042958"/>
    </source>
</evidence>
<gene>
    <name evidence="6" type="ORF">PMG11_00066</name>
</gene>
<evidence type="ECO:0000256" key="2">
    <source>
        <dbReference type="ARBA" id="ARBA00006472"/>
    </source>
</evidence>
<keyword evidence="7" id="KW-1185">Reference proteome</keyword>
<dbReference type="EMBL" id="CDHK01000001">
    <property type="protein sequence ID" value="CEJ53720.1"/>
    <property type="molecule type" value="Genomic_DNA"/>
</dbReference>
<name>A0A0F7TBC9_PENBI</name>
<dbReference type="Pfam" id="PF01329">
    <property type="entry name" value="Pterin_4a"/>
    <property type="match status" value="1"/>
</dbReference>
<dbReference type="PANTHER" id="PTHR12599:SF0">
    <property type="entry name" value="PTERIN-4-ALPHA-CARBINOLAMINE DEHYDRATASE"/>
    <property type="match status" value="1"/>
</dbReference>
<evidence type="ECO:0000256" key="4">
    <source>
        <dbReference type="ARBA" id="ARBA00023239"/>
    </source>
</evidence>
<dbReference type="GO" id="GO:0006729">
    <property type="term" value="P:tetrahydrobiopterin biosynthetic process"/>
    <property type="evidence" value="ECO:0007669"/>
    <property type="project" value="InterPro"/>
</dbReference>
<dbReference type="SUPFAM" id="SSF55248">
    <property type="entry name" value="PCD-like"/>
    <property type="match status" value="1"/>
</dbReference>
<accession>A0A0F7TBC9</accession>
<keyword evidence="4" id="KW-0456">Lyase</keyword>
<proteinExistence type="inferred from homology"/>
<dbReference type="EC" id="4.2.1.96" evidence="3"/>
<evidence type="ECO:0000313" key="6">
    <source>
        <dbReference type="EMBL" id="CEJ53720.1"/>
    </source>
</evidence>
<dbReference type="Proteomes" id="UP000042958">
    <property type="component" value="Unassembled WGS sequence"/>
</dbReference>
<comment type="catalytic activity">
    <reaction evidence="1">
        <text>(4aS,6R)-4a-hydroxy-L-erythro-5,6,7,8-tetrahydrobiopterin = (6R)-L-erythro-6,7-dihydrobiopterin + H2O</text>
        <dbReference type="Rhea" id="RHEA:11920"/>
        <dbReference type="ChEBI" id="CHEBI:15377"/>
        <dbReference type="ChEBI" id="CHEBI:15642"/>
        <dbReference type="ChEBI" id="CHEBI:43120"/>
        <dbReference type="EC" id="4.2.1.96"/>
    </reaction>
</comment>
<dbReference type="OrthoDB" id="277398at2759"/>
<comment type="similarity">
    <text evidence="2">Belongs to the pterin-4-alpha-carbinolamine dehydratase family.</text>
</comment>
<evidence type="ECO:0000256" key="1">
    <source>
        <dbReference type="ARBA" id="ARBA00001554"/>
    </source>
</evidence>
<dbReference type="PANTHER" id="PTHR12599">
    <property type="entry name" value="PTERIN-4-ALPHA-CARBINOLAMINE DEHYDRATASE"/>
    <property type="match status" value="1"/>
</dbReference>